<dbReference type="InterPro" id="IPR011260">
    <property type="entry name" value="RNAP_asu_C"/>
</dbReference>
<dbReference type="Pfam" id="PF03118">
    <property type="entry name" value="RNA_pol_A_CTD"/>
    <property type="match status" value="1"/>
</dbReference>
<evidence type="ECO:0000313" key="4">
    <source>
        <dbReference type="Proteomes" id="UP000664658"/>
    </source>
</evidence>
<evidence type="ECO:0000313" key="3">
    <source>
        <dbReference type="EMBL" id="MBO1109553.1"/>
    </source>
</evidence>
<reference evidence="3" key="1">
    <citation type="submission" date="2021-03" db="EMBL/GenBank/DDBJ databases">
        <title>Plesiomonas shigelloides zfcc0051, isolated from zebrafish feces.</title>
        <authorList>
            <person name="Vanderhoek Z."/>
            <person name="Gaulke C."/>
        </authorList>
    </citation>
    <scope>NUCLEOTIDE SEQUENCE</scope>
    <source>
        <strain evidence="3">Zfcc0051</strain>
    </source>
</reference>
<dbReference type="Gene3D" id="1.10.150.20">
    <property type="entry name" value="5' to 3' exonuclease, C-terminal subdomain"/>
    <property type="match status" value="1"/>
</dbReference>
<gene>
    <name evidence="3" type="ORF">J2R62_15305</name>
</gene>
<proteinExistence type="predicted"/>
<dbReference type="Proteomes" id="UP000664658">
    <property type="component" value="Unassembled WGS sequence"/>
</dbReference>
<dbReference type="EMBL" id="JAFNAA010000021">
    <property type="protein sequence ID" value="MBO1109553.1"/>
    <property type="molecule type" value="Genomic_DNA"/>
</dbReference>
<name>A0A8I1W8E3_PLESH</name>
<sequence>MTTVASALESALRPIAYQLDNALAVTEGVAASSLQAAKTLLEQVTLQVLTQYDKEIDEFNSLLDELEKTRTELQTAQLSAGSSRETVRELEIAVAEKTALLDRLEARMKLDTSATALLRKEYNELKSMNPHRLKENLAETRKKLTEAIRLRDDLQRDNQKLRKDVAKLKSHTAELVEATLKLTQECTELRSRLMKTDGDVEPRYFNSQYKEWGVGYYLYVFGFGLDITQSDPDIHIINKELDWHIEVRCTLGVAVIVSVTDWLTPFYPDPTVNPLHAAWPDELNDAVIAKIRELCANSHPMLVARAEWAELQLLSEIGLSTKQCDLLAASNIQTLFDVVRREPSALTKVKGIGEKTAREIHAFCR</sequence>
<organism evidence="3 4">
    <name type="scientific">Plesiomonas shigelloides</name>
    <name type="common">Aeromonas shigelloides</name>
    <dbReference type="NCBI Taxonomy" id="703"/>
    <lineage>
        <taxon>Bacteria</taxon>
        <taxon>Pseudomonadati</taxon>
        <taxon>Pseudomonadota</taxon>
        <taxon>Gammaproteobacteria</taxon>
        <taxon>Enterobacterales</taxon>
        <taxon>Enterobacteriaceae</taxon>
        <taxon>Plesiomonas</taxon>
    </lineage>
</organism>
<feature type="coiled-coil region" evidence="1">
    <location>
        <begin position="49"/>
        <end position="107"/>
    </location>
</feature>
<dbReference type="GO" id="GO:0006351">
    <property type="term" value="P:DNA-templated transcription"/>
    <property type="evidence" value="ECO:0007669"/>
    <property type="project" value="InterPro"/>
</dbReference>
<evidence type="ECO:0000259" key="2">
    <source>
        <dbReference type="Pfam" id="PF03118"/>
    </source>
</evidence>
<comment type="caution">
    <text evidence="3">The sequence shown here is derived from an EMBL/GenBank/DDBJ whole genome shotgun (WGS) entry which is preliminary data.</text>
</comment>
<dbReference type="GO" id="GO:0003677">
    <property type="term" value="F:DNA binding"/>
    <property type="evidence" value="ECO:0007669"/>
    <property type="project" value="InterPro"/>
</dbReference>
<feature type="domain" description="RNA polymerase alpha subunit C-terminal" evidence="2">
    <location>
        <begin position="315"/>
        <end position="361"/>
    </location>
</feature>
<dbReference type="RefSeq" id="WP_207542619.1">
    <property type="nucleotide sequence ID" value="NZ_JAFNAA010000021.1"/>
</dbReference>
<dbReference type="GO" id="GO:0003899">
    <property type="term" value="F:DNA-directed RNA polymerase activity"/>
    <property type="evidence" value="ECO:0007669"/>
    <property type="project" value="InterPro"/>
</dbReference>
<accession>A0A8I1W8E3</accession>
<protein>
    <recommendedName>
        <fullName evidence="2">RNA polymerase alpha subunit C-terminal domain-containing protein</fullName>
    </recommendedName>
</protein>
<evidence type="ECO:0000256" key="1">
    <source>
        <dbReference type="SAM" id="Coils"/>
    </source>
</evidence>
<dbReference type="SUPFAM" id="SSF47789">
    <property type="entry name" value="C-terminal domain of RNA polymerase alpha subunit"/>
    <property type="match status" value="1"/>
</dbReference>
<dbReference type="AlphaFoldDB" id="A0A8I1W8E3"/>
<keyword evidence="1" id="KW-0175">Coiled coil</keyword>
<feature type="coiled-coil region" evidence="1">
    <location>
        <begin position="137"/>
        <end position="171"/>
    </location>
</feature>